<keyword evidence="7 8" id="KW-0413">Isomerase</keyword>
<comment type="function">
    <text evidence="2 7">Catalyzes the epimerization of the C3' and C5'positions of dTDP-6-deoxy-D-xylo-4-hexulose, forming dTDP-6-deoxy-L-lyxo-4-hexulose.</text>
</comment>
<dbReference type="InterPro" id="IPR011051">
    <property type="entry name" value="RmlC_Cupin_sf"/>
</dbReference>
<dbReference type="Proteomes" id="UP000319209">
    <property type="component" value="Chromosome"/>
</dbReference>
<dbReference type="GO" id="GO:0019305">
    <property type="term" value="P:dTDP-rhamnose biosynthetic process"/>
    <property type="evidence" value="ECO:0007669"/>
    <property type="project" value="UniProtKB-UniRule"/>
</dbReference>
<evidence type="ECO:0000313" key="8">
    <source>
        <dbReference type="EMBL" id="QDO93219.1"/>
    </source>
</evidence>
<comment type="pathway">
    <text evidence="7">Carbohydrate biosynthesis; dTDP-L-rhamnose biosynthesis.</text>
</comment>
<evidence type="ECO:0000256" key="6">
    <source>
        <dbReference type="PIRSR" id="PIRSR600888-3"/>
    </source>
</evidence>
<dbReference type="PANTHER" id="PTHR21047:SF2">
    <property type="entry name" value="THYMIDINE DIPHOSPHO-4-KETO-RHAMNOSE 3,5-EPIMERASE"/>
    <property type="match status" value="1"/>
</dbReference>
<evidence type="ECO:0000256" key="1">
    <source>
        <dbReference type="ARBA" id="ARBA00001298"/>
    </source>
</evidence>
<dbReference type="GO" id="GO:0000271">
    <property type="term" value="P:polysaccharide biosynthetic process"/>
    <property type="evidence" value="ECO:0007669"/>
    <property type="project" value="TreeGrafter"/>
</dbReference>
<dbReference type="NCBIfam" id="TIGR01221">
    <property type="entry name" value="rmlC"/>
    <property type="match status" value="1"/>
</dbReference>
<evidence type="ECO:0000256" key="3">
    <source>
        <dbReference type="ARBA" id="ARBA00012098"/>
    </source>
</evidence>
<evidence type="ECO:0000256" key="5">
    <source>
        <dbReference type="PIRSR" id="PIRSR600888-1"/>
    </source>
</evidence>
<dbReference type="Pfam" id="PF00908">
    <property type="entry name" value="dTDP_sugar_isom"/>
    <property type="match status" value="1"/>
</dbReference>
<dbReference type="AlphaFoldDB" id="A0A516GNZ7"/>
<dbReference type="RefSeq" id="WP_143380124.1">
    <property type="nucleotide sequence ID" value="NZ_CP041637.1"/>
</dbReference>
<evidence type="ECO:0000256" key="7">
    <source>
        <dbReference type="RuleBase" id="RU364069"/>
    </source>
</evidence>
<dbReference type="Gene3D" id="2.60.120.10">
    <property type="entry name" value="Jelly Rolls"/>
    <property type="match status" value="1"/>
</dbReference>
<dbReference type="KEGG" id="fop:FNB79_04250"/>
<sequence>MTVTETKLKDCFILEPQVFGDKRGYFLESYNAETFNKLTGLDVTFVQDNESFSSRGVLRGLHYQLGEHAQAKLVRVVKGEVLDVAVDIRKDSPTFGQHVAVRLTEDNKKQLFVPRGFAHGFVVLSETAIFSYKCDNFYNKASEGSIIYNDKTLNIDWQIDESEMLISEKDTVSPSLENATL</sequence>
<keyword evidence="9" id="KW-1185">Reference proteome</keyword>
<comment type="subunit">
    <text evidence="7">Homodimer.</text>
</comment>
<evidence type="ECO:0000256" key="2">
    <source>
        <dbReference type="ARBA" id="ARBA00001997"/>
    </source>
</evidence>
<feature type="active site" description="Proton donor" evidence="5">
    <location>
        <position position="132"/>
    </location>
</feature>
<dbReference type="EC" id="5.1.3.13" evidence="3 7"/>
<dbReference type="EMBL" id="CP041637">
    <property type="protein sequence ID" value="QDO93219.1"/>
    <property type="molecule type" value="Genomic_DNA"/>
</dbReference>
<dbReference type="InterPro" id="IPR000888">
    <property type="entry name" value="RmlC-like"/>
</dbReference>
<proteinExistence type="inferred from homology"/>
<organism evidence="8 9">
    <name type="scientific">Formosa sediminum</name>
    <dbReference type="NCBI Taxonomy" id="2594004"/>
    <lineage>
        <taxon>Bacteria</taxon>
        <taxon>Pseudomonadati</taxon>
        <taxon>Bacteroidota</taxon>
        <taxon>Flavobacteriia</taxon>
        <taxon>Flavobacteriales</taxon>
        <taxon>Flavobacteriaceae</taxon>
        <taxon>Formosa</taxon>
    </lineage>
</organism>
<evidence type="ECO:0000256" key="4">
    <source>
        <dbReference type="ARBA" id="ARBA00019595"/>
    </source>
</evidence>
<dbReference type="PANTHER" id="PTHR21047">
    <property type="entry name" value="DTDP-6-DEOXY-D-GLUCOSE-3,5 EPIMERASE"/>
    <property type="match status" value="1"/>
</dbReference>
<dbReference type="SUPFAM" id="SSF51182">
    <property type="entry name" value="RmlC-like cupins"/>
    <property type="match status" value="1"/>
</dbReference>
<evidence type="ECO:0000313" key="9">
    <source>
        <dbReference type="Proteomes" id="UP000319209"/>
    </source>
</evidence>
<dbReference type="GO" id="GO:0008830">
    <property type="term" value="F:dTDP-4-dehydrorhamnose 3,5-epimerase activity"/>
    <property type="evidence" value="ECO:0007669"/>
    <property type="project" value="UniProtKB-UniRule"/>
</dbReference>
<dbReference type="CDD" id="cd00438">
    <property type="entry name" value="cupin_RmlC"/>
    <property type="match status" value="1"/>
</dbReference>
<accession>A0A516GNZ7</accession>
<dbReference type="GO" id="GO:0005829">
    <property type="term" value="C:cytosol"/>
    <property type="evidence" value="ECO:0007669"/>
    <property type="project" value="TreeGrafter"/>
</dbReference>
<dbReference type="OrthoDB" id="9800680at2"/>
<dbReference type="InterPro" id="IPR014710">
    <property type="entry name" value="RmlC-like_jellyroll"/>
</dbReference>
<comment type="similarity">
    <text evidence="7">Belongs to the dTDP-4-dehydrorhamnose 3,5-epimerase family.</text>
</comment>
<reference evidence="8 9" key="1">
    <citation type="submission" date="2019-07" db="EMBL/GenBank/DDBJ databases">
        <title>Genome sequencing for Formosa sp. PS13.</title>
        <authorList>
            <person name="Park S.-J."/>
        </authorList>
    </citation>
    <scope>NUCLEOTIDE SEQUENCE [LARGE SCALE GENOMIC DNA]</scope>
    <source>
        <strain evidence="8 9">PS13</strain>
    </source>
</reference>
<feature type="active site" description="Proton acceptor" evidence="5">
    <location>
        <position position="62"/>
    </location>
</feature>
<protein>
    <recommendedName>
        <fullName evidence="4 7">dTDP-4-dehydrorhamnose 3,5-epimerase</fullName>
        <ecNumber evidence="3 7">5.1.3.13</ecNumber>
    </recommendedName>
    <alternativeName>
        <fullName evidence="7">Thymidine diphospho-4-keto-rhamnose 3,5-epimerase</fullName>
    </alternativeName>
</protein>
<dbReference type="UniPathway" id="UPA00124"/>
<feature type="site" description="Participates in a stacking interaction with the thymidine ring of dTDP-4-oxo-6-deoxyglucose" evidence="6">
    <location>
        <position position="138"/>
    </location>
</feature>
<gene>
    <name evidence="8" type="primary">rfbC</name>
    <name evidence="8" type="ORF">FNB79_04250</name>
</gene>
<comment type="catalytic activity">
    <reaction evidence="1 7">
        <text>dTDP-4-dehydro-6-deoxy-alpha-D-glucose = dTDP-4-dehydro-beta-L-rhamnose</text>
        <dbReference type="Rhea" id="RHEA:16969"/>
        <dbReference type="ChEBI" id="CHEBI:57649"/>
        <dbReference type="ChEBI" id="CHEBI:62830"/>
        <dbReference type="EC" id="5.1.3.13"/>
    </reaction>
</comment>
<name>A0A516GNZ7_9FLAO</name>